<evidence type="ECO:0000259" key="14">
    <source>
        <dbReference type="PROSITE" id="PS51085"/>
    </source>
</evidence>
<dbReference type="InterPro" id="IPR019574">
    <property type="entry name" value="NADH_UbQ_OxRdtase_Gsu_4Fe4S-bd"/>
</dbReference>
<feature type="domain" description="4Fe-4S His(Cys)3-ligated-type" evidence="16">
    <location>
        <begin position="83"/>
        <end position="122"/>
    </location>
</feature>
<dbReference type="GO" id="GO:0003954">
    <property type="term" value="F:NADH dehydrogenase activity"/>
    <property type="evidence" value="ECO:0007669"/>
    <property type="project" value="TreeGrafter"/>
</dbReference>
<comment type="catalytic activity">
    <reaction evidence="12 13">
        <text>a quinone + NADH + 5 H(+)(in) = a quinol + NAD(+) + 4 H(+)(out)</text>
        <dbReference type="Rhea" id="RHEA:57888"/>
        <dbReference type="ChEBI" id="CHEBI:15378"/>
        <dbReference type="ChEBI" id="CHEBI:24646"/>
        <dbReference type="ChEBI" id="CHEBI:57540"/>
        <dbReference type="ChEBI" id="CHEBI:57945"/>
        <dbReference type="ChEBI" id="CHEBI:132124"/>
    </reaction>
</comment>
<dbReference type="Pfam" id="PF22117">
    <property type="entry name" value="Fer4_Nqo3"/>
    <property type="match status" value="1"/>
</dbReference>
<evidence type="ECO:0000256" key="9">
    <source>
        <dbReference type="ARBA" id="ARBA00023014"/>
    </source>
</evidence>
<dbReference type="GO" id="GO:0051537">
    <property type="term" value="F:2 iron, 2 sulfur cluster binding"/>
    <property type="evidence" value="ECO:0007669"/>
    <property type="project" value="UniProtKB-UniRule"/>
</dbReference>
<dbReference type="Proteomes" id="UP000032679">
    <property type="component" value="Unassembled WGS sequence"/>
</dbReference>
<name>A0A0D6MJ71_9PROT</name>
<dbReference type="InterPro" id="IPR001041">
    <property type="entry name" value="2Fe-2S_ferredoxin-type"/>
</dbReference>
<proteinExistence type="inferred from homology"/>
<evidence type="ECO:0000256" key="2">
    <source>
        <dbReference type="ARBA" id="ARBA00005404"/>
    </source>
</evidence>
<organism evidence="17 18">
    <name type="scientific">Tanticharoenia sakaeratensis NBRC 103193</name>
    <dbReference type="NCBI Taxonomy" id="1231623"/>
    <lineage>
        <taxon>Bacteria</taxon>
        <taxon>Pseudomonadati</taxon>
        <taxon>Pseudomonadota</taxon>
        <taxon>Alphaproteobacteria</taxon>
        <taxon>Acetobacterales</taxon>
        <taxon>Acetobacteraceae</taxon>
        <taxon>Tanticharoenia</taxon>
    </lineage>
</organism>
<dbReference type="EC" id="7.1.1.-" evidence="13"/>
<dbReference type="Gene3D" id="3.40.50.740">
    <property type="match status" value="1"/>
</dbReference>
<evidence type="ECO:0000313" key="18">
    <source>
        <dbReference type="Proteomes" id="UP000032679"/>
    </source>
</evidence>
<evidence type="ECO:0000256" key="8">
    <source>
        <dbReference type="ARBA" id="ARBA00023004"/>
    </source>
</evidence>
<dbReference type="EMBL" id="BALE01000010">
    <property type="protein sequence ID" value="GAN53536.1"/>
    <property type="molecule type" value="Genomic_DNA"/>
</dbReference>
<dbReference type="InterPro" id="IPR010228">
    <property type="entry name" value="NADH_UbQ_OxRdtase_Gsu"/>
</dbReference>
<comment type="subunit">
    <text evidence="11">Composed of 13 different subunits. Subunits NuoCD, E, F, and G constitute the peripheral sector of the complex.</text>
</comment>
<dbReference type="SMART" id="SM00929">
    <property type="entry name" value="NADH-G_4Fe-4S_3"/>
    <property type="match status" value="1"/>
</dbReference>
<dbReference type="AlphaFoldDB" id="A0A0D6MJ71"/>
<dbReference type="GO" id="GO:0016020">
    <property type="term" value="C:membrane"/>
    <property type="evidence" value="ECO:0007669"/>
    <property type="project" value="InterPro"/>
</dbReference>
<dbReference type="RefSeq" id="WP_048847588.1">
    <property type="nucleotide sequence ID" value="NZ_BALE01000010.1"/>
</dbReference>
<dbReference type="PROSITE" id="PS51085">
    <property type="entry name" value="2FE2S_FER_2"/>
    <property type="match status" value="1"/>
</dbReference>
<dbReference type="PANTHER" id="PTHR43105">
    <property type="entry name" value="RESPIRATORY NITRATE REDUCTASE"/>
    <property type="match status" value="1"/>
</dbReference>
<evidence type="ECO:0000256" key="11">
    <source>
        <dbReference type="ARBA" id="ARBA00026021"/>
    </source>
</evidence>
<dbReference type="PANTHER" id="PTHR43105:SF10">
    <property type="entry name" value="NADH-QUINONE OXIDOREDUCTASE SUBUNIT G"/>
    <property type="match status" value="1"/>
</dbReference>
<evidence type="ECO:0000256" key="3">
    <source>
        <dbReference type="ARBA" id="ARBA00022485"/>
    </source>
</evidence>
<dbReference type="SUPFAM" id="SSF54292">
    <property type="entry name" value="2Fe-2S ferredoxin-like"/>
    <property type="match status" value="1"/>
</dbReference>
<dbReference type="GO" id="GO:0042773">
    <property type="term" value="P:ATP synthesis coupled electron transport"/>
    <property type="evidence" value="ECO:0007669"/>
    <property type="project" value="InterPro"/>
</dbReference>
<evidence type="ECO:0000256" key="6">
    <source>
        <dbReference type="ARBA" id="ARBA00022723"/>
    </source>
</evidence>
<evidence type="ECO:0000259" key="16">
    <source>
        <dbReference type="PROSITE" id="PS51839"/>
    </source>
</evidence>
<keyword evidence="5 13" id="KW-0874">Quinone</keyword>
<dbReference type="SUPFAM" id="SSF53706">
    <property type="entry name" value="Formate dehydrogenase/DMSO reductase, domains 1-3"/>
    <property type="match status" value="1"/>
</dbReference>
<dbReference type="Pfam" id="PF10588">
    <property type="entry name" value="NADH-G_4Fe-4S_3"/>
    <property type="match status" value="1"/>
</dbReference>
<dbReference type="SUPFAM" id="SSF54862">
    <property type="entry name" value="4Fe-4S ferredoxins"/>
    <property type="match status" value="1"/>
</dbReference>
<dbReference type="Gene3D" id="2.20.25.90">
    <property type="entry name" value="ADC-like domains"/>
    <property type="match status" value="1"/>
</dbReference>
<protein>
    <recommendedName>
        <fullName evidence="13">NADH-quinone oxidoreductase</fullName>
        <ecNumber evidence="13">7.1.1.-</ecNumber>
    </recommendedName>
</protein>
<dbReference type="GO" id="GO:0008137">
    <property type="term" value="F:NADH dehydrogenase (ubiquinone) activity"/>
    <property type="evidence" value="ECO:0007669"/>
    <property type="project" value="UniProtKB-UniRule"/>
</dbReference>
<dbReference type="CDD" id="cd00207">
    <property type="entry name" value="fer2"/>
    <property type="match status" value="1"/>
</dbReference>
<dbReference type="OrthoDB" id="9816402at2"/>
<comment type="similarity">
    <text evidence="2 13">Belongs to the complex I 75 kDa subunit family.</text>
</comment>
<dbReference type="PROSITE" id="PS51839">
    <property type="entry name" value="4FE4S_HC3"/>
    <property type="match status" value="1"/>
</dbReference>
<dbReference type="InterPro" id="IPR036010">
    <property type="entry name" value="2Fe-2S_ferredoxin-like_sf"/>
</dbReference>
<reference evidence="17 18" key="1">
    <citation type="submission" date="2012-10" db="EMBL/GenBank/DDBJ databases">
        <title>Genome sequencing of Tanticharoenia sakaeratensis NBRC 103193.</title>
        <authorList>
            <person name="Azuma Y."/>
            <person name="Hadano H."/>
            <person name="Hirakawa H."/>
            <person name="Matsushita K."/>
        </authorList>
    </citation>
    <scope>NUCLEOTIDE SEQUENCE [LARGE SCALE GENOMIC DNA]</scope>
    <source>
        <strain evidence="17 18">NBRC 103193</strain>
    </source>
</reference>
<keyword evidence="10 13" id="KW-0520">NAD</keyword>
<dbReference type="InterPro" id="IPR006656">
    <property type="entry name" value="Mopterin_OxRdtase"/>
</dbReference>
<comment type="caution">
    <text evidence="17">The sequence shown here is derived from an EMBL/GenBank/DDBJ whole genome shotgun (WGS) entry which is preliminary data.</text>
</comment>
<evidence type="ECO:0000256" key="7">
    <source>
        <dbReference type="ARBA" id="ARBA00022967"/>
    </source>
</evidence>
<keyword evidence="7 13" id="KW-1278">Translocase</keyword>
<dbReference type="PROSITE" id="PS00643">
    <property type="entry name" value="COMPLEX1_75K_3"/>
    <property type="match status" value="1"/>
</dbReference>
<keyword evidence="4 13" id="KW-0001">2Fe-2S</keyword>
<dbReference type="Pfam" id="PF04879">
    <property type="entry name" value="Molybdop_Fe4S4"/>
    <property type="match status" value="1"/>
</dbReference>
<sequence length="898" mass="97204">MATIHIDGEPHETRDGENLLQAVLEAGVDLPYFCWHPELGSVGACRQCAVKQFNGPDDKRGRIVMACMTPATEGAIISVSDPEAKEFRGEVVEWLMTNHPHDCPVCEEGGECHLQDMTVMTGHRARRYRFEKRTHRNQDLGPFVKHEMNRCISCYRCVRFYRDYAGGQDLAAFASHNNMYFGRAESGTLESPFAGNLIEVCPTGVFTDKQFSKTYSRKWDMRGAPSVCAHCSVGCNTIVNERAGTVRRTINRYNDEVNRYFLCDRGRYGHGYANADTRIRVVGQLIDGVHHQVPSQAAISHFATFAEDGPVIGIGSARASLETNYALRSLVGAAQFSTGLAEPAHGLTLLAADILRTTPAHTPSLHDVEQCDAVFMLGEDALSTAPRLGLSMRQATRHASFLNADRNRIPRWMDASVRMMGQDFISPLMIATPAATGLDDCAVLTQHAAPDDLARLGFAVAHLIDEAAPAVPGLTEAESTVAGRIAEALLAADKPLVVSGTQLGSAALMQAAASIAAALMVRGKPAALSLVLPDANSMGVALMGGLSLDAVCDMARDGKVGTLIVAEADLTRQLAPERVEALLGQVRHFVLIDHSESPLIERAELVLPAAPITHSGGTMVNMEGRAQRFLPVAFPEGPVEVSWRWLRDFAESIGQDDRMAWQTLDDVVAAIARELTVFARIGEAAPSEQYMLESGHIRSQTARVSGRTAIRSHISVRDQPVPPMPDSPLSPTMEGTYSTSMPGALVPYYHAPGWNSEQSLNRFQQEIGGPMRGGYPGVRLVDAAEAVWSSAHYSTDLPETFAPRDGSILLLPESRIFGSEELSALAPAIAERAEPAVVRMAGDGPSEVTLTLDGIRHRLPVLRDDSLPPGLAFYPAHMTLRAFAAPVWVSLETAEALA</sequence>
<dbReference type="NCBIfam" id="TIGR01973">
    <property type="entry name" value="NuoG"/>
    <property type="match status" value="1"/>
</dbReference>
<dbReference type="InterPro" id="IPR054351">
    <property type="entry name" value="NADH_UbQ_OxRdtase_ferredoxin"/>
</dbReference>
<dbReference type="GO" id="GO:0046872">
    <property type="term" value="F:metal ion binding"/>
    <property type="evidence" value="ECO:0007669"/>
    <property type="project" value="UniProtKB-UniRule"/>
</dbReference>
<dbReference type="PROSITE" id="PS00642">
    <property type="entry name" value="COMPLEX1_75K_2"/>
    <property type="match status" value="1"/>
</dbReference>
<keyword evidence="3 13" id="KW-0004">4Fe-4S</keyword>
<comment type="cofactor">
    <cofactor evidence="1 13">
        <name>[4Fe-4S] cluster</name>
        <dbReference type="ChEBI" id="CHEBI:49883"/>
    </cofactor>
</comment>
<dbReference type="InterPro" id="IPR000283">
    <property type="entry name" value="NADH_UbQ_OxRdtase_75kDa_su_CS"/>
</dbReference>
<keyword evidence="18" id="KW-1185">Reference proteome</keyword>
<dbReference type="GO" id="GO:0048038">
    <property type="term" value="F:quinone binding"/>
    <property type="evidence" value="ECO:0007669"/>
    <property type="project" value="UniProtKB-UniRule"/>
</dbReference>
<dbReference type="Pfam" id="PF13510">
    <property type="entry name" value="Fer2_4"/>
    <property type="match status" value="1"/>
</dbReference>
<comment type="function">
    <text evidence="13">NDH-1 shuttles electrons from NADH, via FMN and iron-sulfur (Fe-S) centers, to quinones in the respiratory chain. Couples the redox reaction to proton translocation (for every two electrons transferred, four hydrogen ions are translocated across the cytoplasmic membrane), and thus conserves the redox energy in a proton gradient.</text>
</comment>
<dbReference type="FunFam" id="3.10.20.740:FF:000002">
    <property type="entry name" value="NADH-quinone oxidoreductase"/>
    <property type="match status" value="1"/>
</dbReference>
<keyword evidence="9 13" id="KW-0411">Iron-sulfur</keyword>
<feature type="domain" description="4Fe-4S Mo/W bis-MGD-type" evidence="15">
    <location>
        <begin position="221"/>
        <end position="277"/>
    </location>
</feature>
<keyword evidence="8 13" id="KW-0408">Iron</keyword>
<evidence type="ECO:0000256" key="13">
    <source>
        <dbReference type="RuleBase" id="RU003525"/>
    </source>
</evidence>
<keyword evidence="6 13" id="KW-0479">Metal-binding</keyword>
<dbReference type="InterPro" id="IPR050123">
    <property type="entry name" value="Prok_molybdopt-oxidoreductase"/>
</dbReference>
<dbReference type="STRING" id="1231623.Tasa_010_083"/>
<dbReference type="GO" id="GO:0051539">
    <property type="term" value="F:4 iron, 4 sulfur cluster binding"/>
    <property type="evidence" value="ECO:0007669"/>
    <property type="project" value="UniProtKB-KW"/>
</dbReference>
<dbReference type="InterPro" id="IPR006963">
    <property type="entry name" value="Mopterin_OxRdtase_4Fe-4S_dom"/>
</dbReference>
<accession>A0A0D6MJ71</accession>
<dbReference type="Pfam" id="PF00384">
    <property type="entry name" value="Molybdopterin"/>
    <property type="match status" value="1"/>
</dbReference>
<evidence type="ECO:0000256" key="12">
    <source>
        <dbReference type="ARBA" id="ARBA00047712"/>
    </source>
</evidence>
<dbReference type="Gene3D" id="3.10.20.740">
    <property type="match status" value="1"/>
</dbReference>
<dbReference type="SMART" id="SM00926">
    <property type="entry name" value="Molybdop_Fe4S4"/>
    <property type="match status" value="1"/>
</dbReference>
<evidence type="ECO:0000256" key="10">
    <source>
        <dbReference type="ARBA" id="ARBA00023027"/>
    </source>
</evidence>
<evidence type="ECO:0000256" key="5">
    <source>
        <dbReference type="ARBA" id="ARBA00022719"/>
    </source>
</evidence>
<evidence type="ECO:0000256" key="4">
    <source>
        <dbReference type="ARBA" id="ARBA00022714"/>
    </source>
</evidence>
<gene>
    <name evidence="17" type="ORF">Tasa_010_083</name>
</gene>
<evidence type="ECO:0000313" key="17">
    <source>
        <dbReference type="EMBL" id="GAN53536.1"/>
    </source>
</evidence>
<comment type="cofactor">
    <cofactor evidence="13">
        <name>[2Fe-2S] cluster</name>
        <dbReference type="ChEBI" id="CHEBI:190135"/>
    </cofactor>
    <text evidence="13">Binds 1 [2Fe-2S] cluster per subunit.</text>
</comment>
<evidence type="ECO:0000256" key="1">
    <source>
        <dbReference type="ARBA" id="ARBA00001966"/>
    </source>
</evidence>
<dbReference type="PROSITE" id="PS00641">
    <property type="entry name" value="COMPLEX1_75K_1"/>
    <property type="match status" value="1"/>
</dbReference>
<dbReference type="PROSITE" id="PS51669">
    <property type="entry name" value="4FE4S_MOW_BIS_MGD"/>
    <property type="match status" value="1"/>
</dbReference>
<evidence type="ECO:0000259" key="15">
    <source>
        <dbReference type="PROSITE" id="PS51669"/>
    </source>
</evidence>
<feature type="domain" description="2Fe-2S ferredoxin-type" evidence="14">
    <location>
        <begin position="1"/>
        <end position="83"/>
    </location>
</feature>